<organism evidence="1 2">
    <name type="scientific">Glaciibacter psychrotolerans</name>
    <dbReference type="NCBI Taxonomy" id="670054"/>
    <lineage>
        <taxon>Bacteria</taxon>
        <taxon>Bacillati</taxon>
        <taxon>Actinomycetota</taxon>
        <taxon>Actinomycetes</taxon>
        <taxon>Micrococcales</taxon>
        <taxon>Microbacteriaceae</taxon>
        <taxon>Glaciibacter</taxon>
    </lineage>
</organism>
<keyword evidence="1" id="KW-0670">Pyruvate</keyword>
<name>A0A7Z0J540_9MICO</name>
<protein>
    <submittedName>
        <fullName evidence="1">Chorismate-pyruvate lyase</fullName>
    </submittedName>
</protein>
<proteinExistence type="predicted"/>
<dbReference type="EMBL" id="JACCFM010000001">
    <property type="protein sequence ID" value="NYJ18488.1"/>
    <property type="molecule type" value="Genomic_DNA"/>
</dbReference>
<reference evidence="1 2" key="1">
    <citation type="submission" date="2020-07" db="EMBL/GenBank/DDBJ databases">
        <title>Sequencing the genomes of 1000 actinobacteria strains.</title>
        <authorList>
            <person name="Klenk H.-P."/>
        </authorList>
    </citation>
    <scope>NUCLEOTIDE SEQUENCE [LARGE SCALE GENOMIC DNA]</scope>
    <source>
        <strain evidence="1 2">LI1</strain>
    </source>
</reference>
<dbReference type="RefSeq" id="WP_179577394.1">
    <property type="nucleotide sequence ID" value="NZ_JACCFM010000001.1"/>
</dbReference>
<comment type="caution">
    <text evidence="1">The sequence shown here is derived from an EMBL/GenBank/DDBJ whole genome shotgun (WGS) entry which is preliminary data.</text>
</comment>
<keyword evidence="2" id="KW-1185">Reference proteome</keyword>
<gene>
    <name evidence="1" type="ORF">HNR05_000279</name>
</gene>
<dbReference type="Proteomes" id="UP000537260">
    <property type="component" value="Unassembled WGS sequence"/>
</dbReference>
<accession>A0A7Z0J540</accession>
<evidence type="ECO:0000313" key="2">
    <source>
        <dbReference type="Proteomes" id="UP000537260"/>
    </source>
</evidence>
<sequence>MNDFELDVAPAGLSDAARAAWCREPMSLPQLGEIWLLSWNGHAHALVLVTALSPDYVLGMPVMLGAGHATEDEMLLPASVLGTELTLLHRAETGLGRFLFHRNLGVALSESDTARVRNAAYSTEQPPLRVGTQAFAREVGEVLDSALRKFQSLCFIEWPSVEMGEAVLNRSALEQIGVNAREFRTVSDLPTSVALRTWRGDEPLGEAVLNKLSAHFKVAREELVSAPDDTNTHELSEPRFKSDLLELASNLSMTEREARNRVRGEFALAARSNSLGELRKTLVEDTVIRLLEASRDGD</sequence>
<dbReference type="GO" id="GO:0016829">
    <property type="term" value="F:lyase activity"/>
    <property type="evidence" value="ECO:0007669"/>
    <property type="project" value="UniProtKB-KW"/>
</dbReference>
<keyword evidence="1" id="KW-0456">Lyase</keyword>
<evidence type="ECO:0000313" key="1">
    <source>
        <dbReference type="EMBL" id="NYJ18488.1"/>
    </source>
</evidence>
<dbReference type="AlphaFoldDB" id="A0A7Z0J540"/>